<feature type="domain" description="Peptidase metallopeptidase" evidence="11">
    <location>
        <begin position="134"/>
        <end position="297"/>
    </location>
</feature>
<feature type="repeat" description="Hemopexin" evidence="10">
    <location>
        <begin position="509"/>
        <end position="556"/>
    </location>
</feature>
<evidence type="ECO:0000256" key="1">
    <source>
        <dbReference type="ARBA" id="ARBA00001947"/>
    </source>
</evidence>
<evidence type="ECO:0000256" key="9">
    <source>
        <dbReference type="ARBA" id="ARBA00023145"/>
    </source>
</evidence>
<dbReference type="RefSeq" id="XP_013774418.1">
    <property type="nucleotide sequence ID" value="XM_013918964.2"/>
</dbReference>
<keyword evidence="7" id="KW-0862">Zinc</keyword>
<evidence type="ECO:0000256" key="4">
    <source>
        <dbReference type="ARBA" id="ARBA00022723"/>
    </source>
</evidence>
<dbReference type="PRINTS" id="PR00138">
    <property type="entry name" value="MATRIXIN"/>
</dbReference>
<evidence type="ECO:0000256" key="2">
    <source>
        <dbReference type="ARBA" id="ARBA00010370"/>
    </source>
</evidence>
<proteinExistence type="inferred from homology"/>
<keyword evidence="5" id="KW-0677">Repeat</keyword>
<reference evidence="13" key="1">
    <citation type="submission" date="2025-08" db="UniProtKB">
        <authorList>
            <consortium name="RefSeq"/>
        </authorList>
    </citation>
    <scope>IDENTIFICATION</scope>
    <source>
        <tissue evidence="13">Muscle</tissue>
    </source>
</reference>
<keyword evidence="8" id="KW-0482">Metalloprotease</keyword>
<dbReference type="SUPFAM" id="SSF55486">
    <property type="entry name" value="Metalloproteases ('zincins'), catalytic domain"/>
    <property type="match status" value="1"/>
</dbReference>
<keyword evidence="9" id="KW-0865">Zymogen</keyword>
<feature type="repeat" description="Hemopexin" evidence="10">
    <location>
        <begin position="461"/>
        <end position="508"/>
    </location>
</feature>
<dbReference type="Proteomes" id="UP000694941">
    <property type="component" value="Unplaced"/>
</dbReference>
<dbReference type="SUPFAM" id="SSF47090">
    <property type="entry name" value="PGBD-like"/>
    <property type="match status" value="1"/>
</dbReference>
<dbReference type="PANTHER" id="PTHR10201:SF308">
    <property type="entry name" value="MATRIX METALLOPROTEINASE 2"/>
    <property type="match status" value="1"/>
</dbReference>
<dbReference type="CDD" id="cd04278">
    <property type="entry name" value="ZnMc_MMP"/>
    <property type="match status" value="1"/>
</dbReference>
<evidence type="ECO:0000256" key="8">
    <source>
        <dbReference type="ARBA" id="ARBA00023049"/>
    </source>
</evidence>
<dbReference type="InterPro" id="IPR000585">
    <property type="entry name" value="Hemopexin-like_dom"/>
</dbReference>
<accession>A0ABM1B443</accession>
<protein>
    <submittedName>
        <fullName evidence="13">Matrix metalloproteinase-2-like</fullName>
    </submittedName>
</protein>
<dbReference type="InterPro" id="IPR006026">
    <property type="entry name" value="Peptidase_Metallo"/>
</dbReference>
<keyword evidence="6" id="KW-0378">Hydrolase</keyword>
<dbReference type="InterPro" id="IPR021190">
    <property type="entry name" value="Pept_M10A"/>
</dbReference>
<dbReference type="PROSITE" id="PS51642">
    <property type="entry name" value="HEMOPEXIN_2"/>
    <property type="match status" value="4"/>
</dbReference>
<comment type="similarity">
    <text evidence="2">Belongs to the peptidase M10A family.</text>
</comment>
<evidence type="ECO:0000313" key="13">
    <source>
        <dbReference type="RefSeq" id="XP_013774418.1"/>
    </source>
</evidence>
<dbReference type="SMART" id="SM00235">
    <property type="entry name" value="ZnMc"/>
    <property type="match status" value="1"/>
</dbReference>
<evidence type="ECO:0000259" key="11">
    <source>
        <dbReference type="SMART" id="SM00235"/>
    </source>
</evidence>
<dbReference type="InterPro" id="IPR036375">
    <property type="entry name" value="Hemopexin-like_dom_sf"/>
</dbReference>
<sequence length="622" mass="70595">MRPWLVLESTVKSEENDSKKPTSHFRLWLTLLVSLSTYLLTTGHPVTPNISLRTDVDAVVFLSKFGYLPQTDLASRELRNETQLRDAIRQMQRFAGIKETGELDEGTIALMKRRRCGMPDLIGSSERIKRYAIQGQKWSKNLLTWSINDWPEGANTSMIREQLAKAFHIWSEVSKLEFQEVQATDADIGISFFRGYHGDGYPFDGKGLVLAHAFFPGDGLGGDTHFDGEELWIRGQPSSDSEGVDLFSVAAHEFGHSLGLAHSSVIDSLMFPYYQPIGDDLRLPYDDAVGVQQLYGARKLPKWEPLPPGTIPTTQHTTTNLYETTTYVEDGSHLTPPPDDENLVPSTRPPRPLAPDACNSSIDALSIIRRELFIFKGKYFWRLNSKEMNNSDSSPPPPPLAIDRFWYNLPADLDRVDAVYVRPLDDKIVFFLGNRFWLFNANIPEPGYPRPLTDLGLPANLQHVDAALVWGHNGKTYLFTGQQYWRFDEVEGRVELDYPRSIIMWRGVPAGIDAALQWEDGKTYFFKDEYFWTFDDKRMKTDAQGPKLISSFWFGCSVQHQQTVLASNEETPTGQLSGGDVVGNGVPYIIERTSVFRCIFILMLCVAHTWMYTTLRQMKIPL</sequence>
<evidence type="ECO:0000256" key="6">
    <source>
        <dbReference type="ARBA" id="ARBA00022801"/>
    </source>
</evidence>
<dbReference type="Pfam" id="PF00413">
    <property type="entry name" value="Peptidase_M10"/>
    <property type="match status" value="1"/>
</dbReference>
<keyword evidence="12" id="KW-1185">Reference proteome</keyword>
<dbReference type="SUPFAM" id="SSF50923">
    <property type="entry name" value="Hemopexin-like domain"/>
    <property type="match status" value="1"/>
</dbReference>
<comment type="cofactor">
    <cofactor evidence="1">
        <name>Zn(2+)</name>
        <dbReference type="ChEBI" id="CHEBI:29105"/>
    </cofactor>
</comment>
<dbReference type="Gene3D" id="2.110.10.10">
    <property type="entry name" value="Hemopexin-like domain"/>
    <property type="match status" value="1"/>
</dbReference>
<name>A0ABM1B443_LIMPO</name>
<evidence type="ECO:0000256" key="10">
    <source>
        <dbReference type="PROSITE-ProRule" id="PRU01011"/>
    </source>
</evidence>
<gene>
    <name evidence="13" type="primary">LOC106459344</name>
</gene>
<feature type="repeat" description="Hemopexin" evidence="10">
    <location>
        <begin position="355"/>
        <end position="409"/>
    </location>
</feature>
<dbReference type="Gene3D" id="3.40.390.10">
    <property type="entry name" value="Collagenase (Catalytic Domain)"/>
    <property type="match status" value="1"/>
</dbReference>
<dbReference type="GeneID" id="106459344"/>
<evidence type="ECO:0000313" key="12">
    <source>
        <dbReference type="Proteomes" id="UP000694941"/>
    </source>
</evidence>
<dbReference type="CDD" id="cd00094">
    <property type="entry name" value="HX"/>
    <property type="match status" value="1"/>
</dbReference>
<evidence type="ECO:0000256" key="7">
    <source>
        <dbReference type="ARBA" id="ARBA00022833"/>
    </source>
</evidence>
<feature type="repeat" description="Hemopexin" evidence="10">
    <location>
        <begin position="413"/>
        <end position="459"/>
    </location>
</feature>
<dbReference type="SMART" id="SM00120">
    <property type="entry name" value="HX"/>
    <property type="match status" value="4"/>
</dbReference>
<dbReference type="Pfam" id="PF00045">
    <property type="entry name" value="Hemopexin"/>
    <property type="match status" value="4"/>
</dbReference>
<dbReference type="Pfam" id="PF01471">
    <property type="entry name" value="PG_binding_1"/>
    <property type="match status" value="1"/>
</dbReference>
<dbReference type="InterPro" id="IPR024079">
    <property type="entry name" value="MetalloPept_cat_dom_sf"/>
</dbReference>
<evidence type="ECO:0000256" key="3">
    <source>
        <dbReference type="ARBA" id="ARBA00022670"/>
    </source>
</evidence>
<organism evidence="12 13">
    <name type="scientific">Limulus polyphemus</name>
    <name type="common">Atlantic horseshoe crab</name>
    <dbReference type="NCBI Taxonomy" id="6850"/>
    <lineage>
        <taxon>Eukaryota</taxon>
        <taxon>Metazoa</taxon>
        <taxon>Ecdysozoa</taxon>
        <taxon>Arthropoda</taxon>
        <taxon>Chelicerata</taxon>
        <taxon>Merostomata</taxon>
        <taxon>Xiphosura</taxon>
        <taxon>Limulidae</taxon>
        <taxon>Limulus</taxon>
    </lineage>
</organism>
<keyword evidence="3" id="KW-0645">Protease</keyword>
<dbReference type="InterPro" id="IPR036365">
    <property type="entry name" value="PGBD-like_sf"/>
</dbReference>
<dbReference type="InterPro" id="IPR018487">
    <property type="entry name" value="Hemopexin-like_repeat"/>
</dbReference>
<keyword evidence="4" id="KW-0479">Metal-binding</keyword>
<dbReference type="InterPro" id="IPR033739">
    <property type="entry name" value="M10A_MMP"/>
</dbReference>
<dbReference type="InterPro" id="IPR001818">
    <property type="entry name" value="Pept_M10_metallopeptidase"/>
</dbReference>
<dbReference type="PANTHER" id="PTHR10201">
    <property type="entry name" value="MATRIX METALLOPROTEINASE"/>
    <property type="match status" value="1"/>
</dbReference>
<evidence type="ECO:0000256" key="5">
    <source>
        <dbReference type="ARBA" id="ARBA00022737"/>
    </source>
</evidence>
<dbReference type="PIRSF" id="PIRSF001191">
    <property type="entry name" value="Peptidase_M10A_matrix"/>
    <property type="match status" value="1"/>
</dbReference>
<dbReference type="InterPro" id="IPR002477">
    <property type="entry name" value="Peptidoglycan-bd-like"/>
</dbReference>